<feature type="region of interest" description="Disordered" evidence="6">
    <location>
        <begin position="157"/>
        <end position="229"/>
    </location>
</feature>
<dbReference type="InterPro" id="IPR013699">
    <property type="entry name" value="Signal_recog_part_SRP72_RNA-bd"/>
</dbReference>
<accession>A0A5J5AW78</accession>
<dbReference type="AlphaFoldDB" id="A0A5J5AW78"/>
<name>A0A5J5AW78_9ASTE</name>
<dbReference type="GO" id="GO:0043022">
    <property type="term" value="F:ribosome binding"/>
    <property type="evidence" value="ECO:0007669"/>
    <property type="project" value="TreeGrafter"/>
</dbReference>
<comment type="subcellular location">
    <subcellularLocation>
        <location evidence="2">Cytoplasm</location>
    </subcellularLocation>
    <subcellularLocation>
        <location evidence="1">Endoplasmic reticulum</location>
    </subcellularLocation>
</comment>
<dbReference type="Pfam" id="PF08492">
    <property type="entry name" value="SRP72"/>
    <property type="match status" value="1"/>
</dbReference>
<evidence type="ECO:0000256" key="6">
    <source>
        <dbReference type="SAM" id="MobiDB-lite"/>
    </source>
</evidence>
<dbReference type="GO" id="GO:0008312">
    <property type="term" value="F:7S RNA binding"/>
    <property type="evidence" value="ECO:0007669"/>
    <property type="project" value="InterPro"/>
</dbReference>
<protein>
    <recommendedName>
        <fullName evidence="7">Signal recognition particle SRP72 subunit RNA-binding domain-containing protein</fullName>
    </recommendedName>
</protein>
<evidence type="ECO:0000256" key="3">
    <source>
        <dbReference type="ARBA" id="ARBA00022490"/>
    </source>
</evidence>
<dbReference type="PANTHER" id="PTHR14094:SF9">
    <property type="entry name" value="SIGNAL RECOGNITION PARTICLE SUBUNIT SRP72"/>
    <property type="match status" value="1"/>
</dbReference>
<organism evidence="8 9">
    <name type="scientific">Nyssa sinensis</name>
    <dbReference type="NCBI Taxonomy" id="561372"/>
    <lineage>
        <taxon>Eukaryota</taxon>
        <taxon>Viridiplantae</taxon>
        <taxon>Streptophyta</taxon>
        <taxon>Embryophyta</taxon>
        <taxon>Tracheophyta</taxon>
        <taxon>Spermatophyta</taxon>
        <taxon>Magnoliopsida</taxon>
        <taxon>eudicotyledons</taxon>
        <taxon>Gunneridae</taxon>
        <taxon>Pentapetalae</taxon>
        <taxon>asterids</taxon>
        <taxon>Cornales</taxon>
        <taxon>Nyssaceae</taxon>
        <taxon>Nyssa</taxon>
    </lineage>
</organism>
<evidence type="ECO:0000313" key="9">
    <source>
        <dbReference type="Proteomes" id="UP000325577"/>
    </source>
</evidence>
<feature type="compositionally biased region" description="Basic and acidic residues" evidence="6">
    <location>
        <begin position="177"/>
        <end position="186"/>
    </location>
</feature>
<evidence type="ECO:0000256" key="1">
    <source>
        <dbReference type="ARBA" id="ARBA00004240"/>
    </source>
</evidence>
<dbReference type="Proteomes" id="UP000325577">
    <property type="component" value="Linkage Group LG19"/>
</dbReference>
<dbReference type="OrthoDB" id="5421607at2759"/>
<dbReference type="GO" id="GO:0005783">
    <property type="term" value="C:endoplasmic reticulum"/>
    <property type="evidence" value="ECO:0007669"/>
    <property type="project" value="UniProtKB-SubCell"/>
</dbReference>
<evidence type="ECO:0000256" key="4">
    <source>
        <dbReference type="ARBA" id="ARBA00022824"/>
    </source>
</evidence>
<gene>
    <name evidence="8" type="ORF">F0562_033206</name>
</gene>
<feature type="compositionally biased region" description="Basic residues" evidence="6">
    <location>
        <begin position="187"/>
        <end position="196"/>
    </location>
</feature>
<feature type="compositionally biased region" description="Basic and acidic residues" evidence="6">
    <location>
        <begin position="209"/>
        <end position="229"/>
    </location>
</feature>
<evidence type="ECO:0000256" key="5">
    <source>
        <dbReference type="ARBA" id="ARBA00023274"/>
    </source>
</evidence>
<keyword evidence="5" id="KW-0687">Ribonucleoprotein</keyword>
<reference evidence="8 9" key="1">
    <citation type="submission" date="2019-09" db="EMBL/GenBank/DDBJ databases">
        <title>A chromosome-level genome assembly of the Chinese tupelo Nyssa sinensis.</title>
        <authorList>
            <person name="Yang X."/>
            <person name="Kang M."/>
            <person name="Yang Y."/>
            <person name="Xiong H."/>
            <person name="Wang M."/>
            <person name="Zhang Z."/>
            <person name="Wang Z."/>
            <person name="Wu H."/>
            <person name="Ma T."/>
            <person name="Liu J."/>
            <person name="Xi Z."/>
        </authorList>
    </citation>
    <scope>NUCLEOTIDE SEQUENCE [LARGE SCALE GENOMIC DNA]</scope>
    <source>
        <strain evidence="8">J267</strain>
        <tissue evidence="8">Leaf</tissue>
    </source>
</reference>
<evidence type="ECO:0000259" key="7">
    <source>
        <dbReference type="Pfam" id="PF08492"/>
    </source>
</evidence>
<dbReference type="GO" id="GO:0006614">
    <property type="term" value="P:SRP-dependent cotranslational protein targeting to membrane"/>
    <property type="evidence" value="ECO:0007669"/>
    <property type="project" value="InterPro"/>
</dbReference>
<evidence type="ECO:0000313" key="8">
    <source>
        <dbReference type="EMBL" id="KAA8533261.1"/>
    </source>
</evidence>
<dbReference type="EMBL" id="CM018042">
    <property type="protein sequence ID" value="KAA8533261.1"/>
    <property type="molecule type" value="Genomic_DNA"/>
</dbReference>
<keyword evidence="4" id="KW-0256">Endoplasmic reticulum</keyword>
<proteinExistence type="predicted"/>
<sequence>MNKYKDAEQLLLSTQSCGLVEKGNGPRSFQLARGLKLDQALQLVAALPDMSLDSVIPVLLQAAVFLREKKAGRAEELLGVFAEKFENKGTECAGDIDSADAVLDSAMQRWSDTMSEDSKLNVIMQGAASLSSSMGRRRRHLYENLVKSHGIDVDSLEKTSGAKHVESGPDVGISEPYEAKSKEKTEKKRKRKPRYPKRFDPANPGPPPDPERWLPKRERSSYSPREGKRERLRLEILRVQWLKRLPTL</sequence>
<dbReference type="GO" id="GO:0005786">
    <property type="term" value="C:signal recognition particle, endoplasmic reticulum targeting"/>
    <property type="evidence" value="ECO:0007669"/>
    <property type="project" value="TreeGrafter"/>
</dbReference>
<keyword evidence="9" id="KW-1185">Reference proteome</keyword>
<feature type="domain" description="Signal recognition particle SRP72 subunit RNA-binding" evidence="7">
    <location>
        <begin position="175"/>
        <end position="223"/>
    </location>
</feature>
<keyword evidence="3" id="KW-0963">Cytoplasm</keyword>
<evidence type="ECO:0000256" key="2">
    <source>
        <dbReference type="ARBA" id="ARBA00004496"/>
    </source>
</evidence>
<dbReference type="InterPro" id="IPR026270">
    <property type="entry name" value="SRP72"/>
</dbReference>
<dbReference type="PANTHER" id="PTHR14094">
    <property type="entry name" value="SIGNAL RECOGNITION PARTICLE 72"/>
    <property type="match status" value="1"/>
</dbReference>